<dbReference type="Proteomes" id="UP000294558">
    <property type="component" value="Unassembled WGS sequence"/>
</dbReference>
<feature type="compositionally biased region" description="Basic and acidic residues" evidence="1">
    <location>
        <begin position="23"/>
        <end position="35"/>
    </location>
</feature>
<feature type="transmembrane region" description="Helical" evidence="2">
    <location>
        <begin position="494"/>
        <end position="511"/>
    </location>
</feature>
<evidence type="ECO:0000313" key="3">
    <source>
        <dbReference type="EMBL" id="TDT16678.1"/>
    </source>
</evidence>
<feature type="transmembrane region" description="Helical" evidence="2">
    <location>
        <begin position="336"/>
        <end position="357"/>
    </location>
</feature>
<feature type="transmembrane region" description="Helical" evidence="2">
    <location>
        <begin position="703"/>
        <end position="719"/>
    </location>
</feature>
<feature type="transmembrane region" description="Helical" evidence="2">
    <location>
        <begin position="778"/>
        <end position="797"/>
    </location>
</feature>
<keyword evidence="2" id="KW-0812">Transmembrane</keyword>
<organism evidence="3 4">
    <name type="scientific">Ilumatobacter fluminis</name>
    <dbReference type="NCBI Taxonomy" id="467091"/>
    <lineage>
        <taxon>Bacteria</taxon>
        <taxon>Bacillati</taxon>
        <taxon>Actinomycetota</taxon>
        <taxon>Acidimicrobiia</taxon>
        <taxon>Acidimicrobiales</taxon>
        <taxon>Ilumatobacteraceae</taxon>
        <taxon>Ilumatobacter</taxon>
    </lineage>
</organism>
<feature type="compositionally biased region" description="Pro residues" evidence="1">
    <location>
        <begin position="10"/>
        <end position="22"/>
    </location>
</feature>
<feature type="transmembrane region" description="Helical" evidence="2">
    <location>
        <begin position="231"/>
        <end position="250"/>
    </location>
</feature>
<feature type="transmembrane region" description="Helical" evidence="2">
    <location>
        <begin position="803"/>
        <end position="820"/>
    </location>
</feature>
<evidence type="ECO:0000256" key="1">
    <source>
        <dbReference type="SAM" id="MobiDB-lite"/>
    </source>
</evidence>
<evidence type="ECO:0000256" key="2">
    <source>
        <dbReference type="SAM" id="Phobius"/>
    </source>
</evidence>
<evidence type="ECO:0000313" key="4">
    <source>
        <dbReference type="Proteomes" id="UP000294558"/>
    </source>
</evidence>
<feature type="transmembrane region" description="Helical" evidence="2">
    <location>
        <begin position="544"/>
        <end position="561"/>
    </location>
</feature>
<feature type="transmembrane region" description="Helical" evidence="2">
    <location>
        <begin position="753"/>
        <end position="771"/>
    </location>
</feature>
<feature type="transmembrane region" description="Helical" evidence="2">
    <location>
        <begin position="174"/>
        <end position="191"/>
    </location>
</feature>
<feature type="transmembrane region" description="Helical" evidence="2">
    <location>
        <begin position="282"/>
        <end position="302"/>
    </location>
</feature>
<keyword evidence="2" id="KW-0472">Membrane</keyword>
<dbReference type="NCBIfam" id="NF047321">
    <property type="entry name" value="SCO7613_CTERM"/>
    <property type="match status" value="1"/>
</dbReference>
<feature type="transmembrane region" description="Helical" evidence="2">
    <location>
        <begin position="257"/>
        <end position="276"/>
    </location>
</feature>
<feature type="transmembrane region" description="Helical" evidence="2">
    <location>
        <begin position="568"/>
        <end position="587"/>
    </location>
</feature>
<proteinExistence type="predicted"/>
<feature type="transmembrane region" description="Helical" evidence="2">
    <location>
        <begin position="728"/>
        <end position="747"/>
    </location>
</feature>
<feature type="region of interest" description="Disordered" evidence="1">
    <location>
        <begin position="1"/>
        <end position="35"/>
    </location>
</feature>
<feature type="transmembrane region" description="Helical" evidence="2">
    <location>
        <begin position="518"/>
        <end position="538"/>
    </location>
</feature>
<feature type="transmembrane region" description="Helical" evidence="2">
    <location>
        <begin position="470"/>
        <end position="488"/>
    </location>
</feature>
<comment type="caution">
    <text evidence="3">The sequence shown here is derived from an EMBL/GenBank/DDBJ whole genome shotgun (WGS) entry which is preliminary data.</text>
</comment>
<feature type="transmembrane region" description="Helical" evidence="2">
    <location>
        <begin position="309"/>
        <end position="330"/>
    </location>
</feature>
<feature type="transmembrane region" description="Helical" evidence="2">
    <location>
        <begin position="393"/>
        <end position="409"/>
    </location>
</feature>
<keyword evidence="2" id="KW-1133">Transmembrane helix</keyword>
<accession>A0A4V3EJB8</accession>
<gene>
    <name evidence="3" type="ORF">BDK89_2271</name>
</gene>
<dbReference type="InterPro" id="IPR058062">
    <property type="entry name" value="SCO7613_C"/>
</dbReference>
<protein>
    <submittedName>
        <fullName evidence="3">Uncharacterized protein</fullName>
    </submittedName>
</protein>
<feature type="transmembrane region" description="Helical" evidence="2">
    <location>
        <begin position="198"/>
        <end position="219"/>
    </location>
</feature>
<sequence length="838" mass="85431">MGCMNWPAPELLPPPPAPPETPAPERSDSDDDRRARSGLPAATWIALLGGALVLVAAASVVVSSWDTIGRTARVLGLMLGTGGILLASERLRRPAPTTSNIAAHVGTVLVGSVGIASLSLFGVTWPGCLLAGGVLACAAATWQFDRWRPQLFGAVQVGAIALASVGVADLTGTAGGVVAALVALAWLATGAERRPAALALLAVVSPALTALADAGIGAGTFERAGLVGARLGWSGPTVGLLAAMVLAVVARRRTDDGLMVAAAASPILGIVTGLATVDSSTLAWWCLPAFVVLAAEIAIRMLPAGRAGWVACCDRVAAAIAGTSLLAPVVVGEFDLGTSLAAPWAVPAALTAFAVLLPTVRWHRSDHPFVDLGTAAVAALVVATVAAFDTPPMMLAGTAVIAAAVAAFMSRRLHRLAVYVPAGWALWATAPMTDVVGSVTWWVAVAFTMITGSIVVAARARVAADERPTGWIEMTLATLALGSFSIVFVDGHAWTAWFSGVVVVATAFALVEPRWTTLQLGAIATVGLATSTPTLGTAGTDEHAWVGWVVATIGLLAVSLGRRSQLAAHAAAASSVVAVAAYAAGAGVTAEQAALGSMIAVVLLTGTAMALQRRSPIDTAAITAGVLLALVGTVPIDGVWISGIWVVLGLQLTTYGAAMRQPTLTAGGALVTALAGVSFVFTTDLDDWVRELVEPADVTVGDLWMFATTAVALAVGWALRRTAGINSWLAYAAGLSIGGLWLVGVQIERNPVWALPAAVTLGVAAAALGAWRRLAAPLVIGTVITATTTFVAMGSDLRAVPTWTWLAVGGLTLLGVAVLIERTSQHGTTLRDLIDRWD</sequence>
<feature type="transmembrane region" description="Helical" evidence="2">
    <location>
        <begin position="41"/>
        <end position="65"/>
    </location>
</feature>
<feature type="transmembrane region" description="Helical" evidence="2">
    <location>
        <begin position="369"/>
        <end position="387"/>
    </location>
</feature>
<feature type="transmembrane region" description="Helical" evidence="2">
    <location>
        <begin position="100"/>
        <end position="118"/>
    </location>
</feature>
<dbReference type="EMBL" id="SOAU01000001">
    <property type="protein sequence ID" value="TDT16678.1"/>
    <property type="molecule type" value="Genomic_DNA"/>
</dbReference>
<name>A0A4V3EJB8_9ACTN</name>
<feature type="transmembrane region" description="Helical" evidence="2">
    <location>
        <begin position="664"/>
        <end position="683"/>
    </location>
</feature>
<reference evidence="3 4" key="1">
    <citation type="submission" date="2019-03" db="EMBL/GenBank/DDBJ databases">
        <title>Sequencing the genomes of 1000 actinobacteria strains.</title>
        <authorList>
            <person name="Klenk H.-P."/>
        </authorList>
    </citation>
    <scope>NUCLEOTIDE SEQUENCE [LARGE SCALE GENOMIC DNA]</scope>
    <source>
        <strain evidence="3 4">DSM 18936</strain>
    </source>
</reference>
<feature type="transmembrane region" description="Helical" evidence="2">
    <location>
        <begin position="416"/>
        <end position="433"/>
    </location>
</feature>
<feature type="transmembrane region" description="Helical" evidence="2">
    <location>
        <begin position="439"/>
        <end position="458"/>
    </location>
</feature>
<keyword evidence="4" id="KW-1185">Reference proteome</keyword>
<dbReference type="AlphaFoldDB" id="A0A4V3EJB8"/>